<dbReference type="SMART" id="SM00231">
    <property type="entry name" value="FA58C"/>
    <property type="match status" value="1"/>
</dbReference>
<feature type="compositionally biased region" description="Polar residues" evidence="6">
    <location>
        <begin position="631"/>
        <end position="643"/>
    </location>
</feature>
<dbReference type="KEGG" id="spu:105445026"/>
<proteinExistence type="predicted"/>
<dbReference type="PANTHER" id="PTHR24254:SF6">
    <property type="entry name" value="CUBILIN"/>
    <property type="match status" value="1"/>
</dbReference>
<keyword evidence="1" id="KW-0732">Signal</keyword>
<dbReference type="InterPro" id="IPR000421">
    <property type="entry name" value="FA58C"/>
</dbReference>
<feature type="domain" description="CUB" evidence="7">
    <location>
        <begin position="476"/>
        <end position="598"/>
    </location>
</feature>
<sequence length="947" mass="106461">MTGKLTLDNSPDDIHHIRLSINQSVAVASPGNPNNYPNNLRIAWFFEVAHGNSAILNFTAFDLEAGYDYLKVGFGNDSGLEETRLITLSGNTVPTEINTRHRTIWMEFSSDSAIGGEGFLLEVRGEEDTIDISPLDFQSKDDQTFLISSQNHPQNYSHNSLVSYIIEAPEGSYIYVKVSFFDTENGKDILFIGEGTEVGKKDTLRDAFTGDLNRKYSTVESNTRWLWVMFVSDYKNAGAGYQMSITYVTPNIRLSLDETITILSTTNLEYSSRQFSVARWRIEAPDDTIMNIRFLEFDLAPSLEFFVVLDGLRPHNRERYRFEYDGNQLPPDIVSLSNRMNIVFATYSDTLNGTFVIDVTARAAQHGDLSPTRVPAGGTVSLTSPNYPGPYQNYFQRIWVVAAPKGYIIRFRFLDIRLPNDNDFVKLGDGFYYLTEGTEILIVSGQSDMTHEDVYYYTETNAIWLHFKSDPTDGNGGFKLEISAITLPIVLDVNDVHTLESPTYPMPYENNVFIEWNVEVPPGFGVLLRFISFGLTDPEDVLSVGKGSDSNDSSSVAGRFTGLLTPSDFVVWSDRVWIRFTSDSSGLGDGFVIELRPIEGEGHCLIPLGMESGWIPDNSLSATSQRDKTHSSSQARLHGTSSWIPDPDVDDSTIQVNFDQGHYITGILIQGGLESVGTWLESVLVTFEDESAEIVHGTWNPESVSLILFVRPRLTSHIRITPRSKNPNLLALRFEILGCQSGCHFDLGLASGILELTNIEMHRALNESESNFENLRLWPYEHRPLTGWGGRSSSYDGDWVEVFIGSRAIVREVIIQQCDDGRILSFNLTAMSDDVSHIFQFDISDCETAMCKVTLPEGIIATRYRVLPIDWNNRLCFRLELIGCYIIDCASRYCEENCSSAYLSPDVATEISTDQSRAFPPRAMCHQEIRLPVGHYVVFIFHGFQWL</sequence>
<dbReference type="Gene3D" id="2.60.120.290">
    <property type="entry name" value="Spermadhesin, CUB domain"/>
    <property type="match status" value="5"/>
</dbReference>
<feature type="region of interest" description="Disordered" evidence="6">
    <location>
        <begin position="619"/>
        <end position="646"/>
    </location>
</feature>
<feature type="domain" description="CUB" evidence="7">
    <location>
        <begin position="365"/>
        <end position="472"/>
    </location>
</feature>
<dbReference type="AlphaFoldDB" id="A0A7M7NLA1"/>
<feature type="domain" description="CUB" evidence="7">
    <location>
        <begin position="1"/>
        <end position="126"/>
    </location>
</feature>
<dbReference type="InterPro" id="IPR008979">
    <property type="entry name" value="Galactose-bd-like_sf"/>
</dbReference>
<evidence type="ECO:0000256" key="1">
    <source>
        <dbReference type="ARBA" id="ARBA00022729"/>
    </source>
</evidence>
<dbReference type="GeneID" id="105445026"/>
<dbReference type="PROSITE" id="PS50022">
    <property type="entry name" value="FA58C_3"/>
    <property type="match status" value="1"/>
</dbReference>
<evidence type="ECO:0000256" key="3">
    <source>
        <dbReference type="ARBA" id="ARBA00023157"/>
    </source>
</evidence>
<evidence type="ECO:0000256" key="5">
    <source>
        <dbReference type="PROSITE-ProRule" id="PRU00059"/>
    </source>
</evidence>
<organism evidence="9 10">
    <name type="scientific">Strongylocentrotus purpuratus</name>
    <name type="common">Purple sea urchin</name>
    <dbReference type="NCBI Taxonomy" id="7668"/>
    <lineage>
        <taxon>Eukaryota</taxon>
        <taxon>Metazoa</taxon>
        <taxon>Echinodermata</taxon>
        <taxon>Eleutherozoa</taxon>
        <taxon>Echinozoa</taxon>
        <taxon>Echinoidea</taxon>
        <taxon>Euechinoidea</taxon>
        <taxon>Echinacea</taxon>
        <taxon>Camarodonta</taxon>
        <taxon>Echinidea</taxon>
        <taxon>Strongylocentrotidae</taxon>
        <taxon>Strongylocentrotus</taxon>
    </lineage>
</organism>
<dbReference type="SUPFAM" id="SSF49785">
    <property type="entry name" value="Galactose-binding domain-like"/>
    <property type="match status" value="2"/>
</dbReference>
<dbReference type="OrthoDB" id="6369184at2759"/>
<comment type="caution">
    <text evidence="5">Lacks conserved residue(s) required for the propagation of feature annotation.</text>
</comment>
<dbReference type="InParanoid" id="A0A7M7NLA1"/>
<feature type="domain" description="F5/8 type C" evidence="8">
    <location>
        <begin position="604"/>
        <end position="739"/>
    </location>
</feature>
<reference evidence="9" key="2">
    <citation type="submission" date="2021-01" db="UniProtKB">
        <authorList>
            <consortium name="EnsemblMetazoa"/>
        </authorList>
    </citation>
    <scope>IDENTIFICATION</scope>
</reference>
<dbReference type="OMA" id="HYENEAY"/>
<dbReference type="InterPro" id="IPR000859">
    <property type="entry name" value="CUB_dom"/>
</dbReference>
<dbReference type="InterPro" id="IPR035914">
    <property type="entry name" value="Sperma_CUB_dom_sf"/>
</dbReference>
<evidence type="ECO:0000256" key="6">
    <source>
        <dbReference type="SAM" id="MobiDB-lite"/>
    </source>
</evidence>
<dbReference type="Pfam" id="PF00754">
    <property type="entry name" value="F5_F8_type_C"/>
    <property type="match status" value="1"/>
</dbReference>
<dbReference type="InterPro" id="IPR051659">
    <property type="entry name" value="Serine_Protease_S1-Domain"/>
</dbReference>
<keyword evidence="4" id="KW-0325">Glycoprotein</keyword>
<accession>A0A7M7NLA1</accession>
<dbReference type="SMART" id="SM00042">
    <property type="entry name" value="CUB"/>
    <property type="match status" value="5"/>
</dbReference>
<evidence type="ECO:0008006" key="11">
    <source>
        <dbReference type="Google" id="ProtNLM"/>
    </source>
</evidence>
<evidence type="ECO:0000259" key="7">
    <source>
        <dbReference type="PROSITE" id="PS01180"/>
    </source>
</evidence>
<dbReference type="EnsemblMetazoa" id="XM_030981435">
    <property type="protein sequence ID" value="XP_030837295"/>
    <property type="gene ID" value="LOC105445026"/>
</dbReference>
<reference evidence="10" key="1">
    <citation type="submission" date="2015-02" db="EMBL/GenBank/DDBJ databases">
        <title>Genome sequencing for Strongylocentrotus purpuratus.</title>
        <authorList>
            <person name="Murali S."/>
            <person name="Liu Y."/>
            <person name="Vee V."/>
            <person name="English A."/>
            <person name="Wang M."/>
            <person name="Skinner E."/>
            <person name="Han Y."/>
            <person name="Muzny D.M."/>
            <person name="Worley K.C."/>
            <person name="Gibbs R.A."/>
        </authorList>
    </citation>
    <scope>NUCLEOTIDE SEQUENCE</scope>
</reference>
<keyword evidence="10" id="KW-1185">Reference proteome</keyword>
<dbReference type="Proteomes" id="UP000007110">
    <property type="component" value="Unassembled WGS sequence"/>
</dbReference>
<evidence type="ECO:0000256" key="2">
    <source>
        <dbReference type="ARBA" id="ARBA00022737"/>
    </source>
</evidence>
<dbReference type="CDD" id="cd00041">
    <property type="entry name" value="CUB"/>
    <property type="match status" value="5"/>
</dbReference>
<dbReference type="PROSITE" id="PS01180">
    <property type="entry name" value="CUB"/>
    <property type="match status" value="3"/>
</dbReference>
<dbReference type="Gene3D" id="2.60.120.260">
    <property type="entry name" value="Galactose-binding domain-like"/>
    <property type="match status" value="2"/>
</dbReference>
<evidence type="ECO:0000259" key="8">
    <source>
        <dbReference type="PROSITE" id="PS50022"/>
    </source>
</evidence>
<evidence type="ECO:0000313" key="10">
    <source>
        <dbReference type="Proteomes" id="UP000007110"/>
    </source>
</evidence>
<evidence type="ECO:0000256" key="4">
    <source>
        <dbReference type="ARBA" id="ARBA00023180"/>
    </source>
</evidence>
<keyword evidence="3" id="KW-1015">Disulfide bond</keyword>
<dbReference type="PANTHER" id="PTHR24254">
    <property type="entry name" value="PROTHROMBIN"/>
    <property type="match status" value="1"/>
</dbReference>
<keyword evidence="2" id="KW-0677">Repeat</keyword>
<dbReference type="RefSeq" id="XP_030837295.1">
    <property type="nucleotide sequence ID" value="XM_030981435.1"/>
</dbReference>
<dbReference type="Pfam" id="PF00431">
    <property type="entry name" value="CUB"/>
    <property type="match status" value="5"/>
</dbReference>
<dbReference type="PROSITE" id="PS01286">
    <property type="entry name" value="FA58C_2"/>
    <property type="match status" value="1"/>
</dbReference>
<name>A0A7M7NLA1_STRPU</name>
<dbReference type="FunFam" id="2.60.120.290:FF:000056">
    <property type="entry name" value="C-type LECtin"/>
    <property type="match status" value="1"/>
</dbReference>
<protein>
    <recommendedName>
        <fullName evidence="11">CUB domain-containing protein</fullName>
    </recommendedName>
</protein>
<evidence type="ECO:0000313" key="9">
    <source>
        <dbReference type="EnsemblMetazoa" id="XP_030837295"/>
    </source>
</evidence>
<dbReference type="SUPFAM" id="SSF49854">
    <property type="entry name" value="Spermadhesin, CUB domain"/>
    <property type="match status" value="5"/>
</dbReference>